<evidence type="ECO:0000256" key="2">
    <source>
        <dbReference type="ARBA" id="ARBA00023136"/>
    </source>
</evidence>
<evidence type="ECO:0000259" key="6">
    <source>
        <dbReference type="Pfam" id="PF00593"/>
    </source>
</evidence>
<feature type="signal peptide" evidence="5">
    <location>
        <begin position="1"/>
        <end position="27"/>
    </location>
</feature>
<dbReference type="Pfam" id="PF07715">
    <property type="entry name" value="Plug"/>
    <property type="match status" value="1"/>
</dbReference>
<dbReference type="SUPFAM" id="SSF56935">
    <property type="entry name" value="Porins"/>
    <property type="match status" value="1"/>
</dbReference>
<dbReference type="Gene3D" id="2.170.130.10">
    <property type="entry name" value="TonB-dependent receptor, plug domain"/>
    <property type="match status" value="1"/>
</dbReference>
<evidence type="ECO:0000256" key="5">
    <source>
        <dbReference type="SAM" id="SignalP"/>
    </source>
</evidence>
<dbReference type="GO" id="GO:0009279">
    <property type="term" value="C:cell outer membrane"/>
    <property type="evidence" value="ECO:0007669"/>
    <property type="project" value="UniProtKB-SubCell"/>
</dbReference>
<dbReference type="NCBIfam" id="TIGR01782">
    <property type="entry name" value="TonB-Xanth-Caul"/>
    <property type="match status" value="1"/>
</dbReference>
<dbReference type="PANTHER" id="PTHR40980">
    <property type="entry name" value="PLUG DOMAIN-CONTAINING PROTEIN"/>
    <property type="match status" value="1"/>
</dbReference>
<name>A0A8J6QV62_9GAMM</name>
<dbReference type="Gene3D" id="2.40.170.20">
    <property type="entry name" value="TonB-dependent receptor, beta-barrel domain"/>
    <property type="match status" value="1"/>
</dbReference>
<keyword evidence="8" id="KW-0675">Receptor</keyword>
<dbReference type="InterPro" id="IPR036942">
    <property type="entry name" value="Beta-barrel_TonB_sf"/>
</dbReference>
<keyword evidence="9" id="KW-1185">Reference proteome</keyword>
<sequence>MNTKHTPFRLSAVCLAVASVMSASVFAAEAEETAEASAEEVEVIEVTGLRGSIKKSINDKRFAQQIVDSINAEDIGKSTDQNIAEALGRVTGVSVRTEGGEGTQISVRGTNSQQNNISLNGVTLGSTDFSQGVDLSQFSSDILSKIEVVKTPSADHDEGSLGANINLTSAKPLDLNYKVRTLTGQSRYNDLSEEHDYKISGSFSEKFFDETFAFLITAYKETNTFRRDQFEATDWQAQHSPVARDQDGNLLEDVWGITPFRSKYQYYEEDRDRMGVDLSLQWQPDEDTNIDVNLNYSKQELTSDMQAVIARGSNWGNLVAGQPTDFDPNMVPEYTDPEADWHTLNTDTMMWTKWLNRFGLGDLEAASNDLENINKVASFKVDHQLTETVNIQFGAGYSKAEQDPGNAIYTNTQNFANMNSWTLFHTLPEDLEPVGYQCNKSGKKCSLVGGEGYIDYGENNDFGDPNAVWDNRSTTGFNPQELEAQHLGYLARTLRAVEDEQKNVHFDVDWDVEFGPLTKIEVGAKWSNRDKYVDDQVSNFSSVGEGVVVTNPDTGEPVTFQVGLKDLTGDMYAADGKFPASGFMSGLGYKRDMFTRGWNHFDPEKAFEVALGSAEVEMKIDDSATRWAELDTIAAYFKTDFELLDGQLTGDVGVRYVKTDVDTKGYSGVTFHSDPGNLGRVFDPHHMAEVRNSANPACPDIIFYGTNWNEETRWSRVDGLGYDTLGTNDKRDDVKIPDAGACYDARAERDSPEGGTWWLWRHSDVSTEAYYVYGDERRYDDNGNLLPTEDRSKRSFGVEDEHDYDIWLPSLNLNYIINDEMIARFAASKTMSRPQIDSLRPGFKVVETVWGGNDRNNTITLTNTKLDPLESNNLDLSFEWYFNEAGMVTATVFYKDMSNFEESETVNTYMDDLRGVGLDPDAPAYDVNDLVKVAGVDSLEGCMPKRAQMANELYEDWWYSDNLEDTCAVFKTTRIRNGKGADIKGLELQYMQTFDELPGWMAGLGVQANYTYQDSSYDQEVSSIDDSVTLPELPVAYTPENSYNFTGFWEMNGHQVRLAYQGTDDQLVQRSWEQGTLWEDGRNTLDFSASYQFNEHILFTLQAVNLTDEPVRQYFTSRFLDLGGTVLDEGDSGPSTRTVRKYHTGTTYRAGIRVNFF</sequence>
<dbReference type="Pfam" id="PF00593">
    <property type="entry name" value="TonB_dep_Rec_b-barrel"/>
    <property type="match status" value="1"/>
</dbReference>
<comment type="caution">
    <text evidence="8">The sequence shown here is derived from an EMBL/GenBank/DDBJ whole genome shotgun (WGS) entry which is preliminary data.</text>
</comment>
<evidence type="ECO:0000313" key="9">
    <source>
        <dbReference type="Proteomes" id="UP000638014"/>
    </source>
</evidence>
<evidence type="ECO:0000259" key="7">
    <source>
        <dbReference type="Pfam" id="PF07715"/>
    </source>
</evidence>
<keyword evidence="4" id="KW-0798">TonB box</keyword>
<evidence type="ECO:0000256" key="1">
    <source>
        <dbReference type="ARBA" id="ARBA00004442"/>
    </source>
</evidence>
<comment type="subcellular location">
    <subcellularLocation>
        <location evidence="1 4">Cell outer membrane</location>
    </subcellularLocation>
</comment>
<dbReference type="InterPro" id="IPR010104">
    <property type="entry name" value="TonB_rcpt_bac"/>
</dbReference>
<reference evidence="8" key="1">
    <citation type="submission" date="2020-09" db="EMBL/GenBank/DDBJ databases">
        <title>A novel bacterium of genus Neiella, isolated from South China Sea.</title>
        <authorList>
            <person name="Huang H."/>
            <person name="Mo K."/>
            <person name="Hu Y."/>
        </authorList>
    </citation>
    <scope>NUCLEOTIDE SEQUENCE</scope>
    <source>
        <strain evidence="8">HB171785</strain>
    </source>
</reference>
<gene>
    <name evidence="8" type="ORF">IC617_11290</name>
</gene>
<feature type="chain" id="PRO_5035261661" evidence="5">
    <location>
        <begin position="28"/>
        <end position="1157"/>
    </location>
</feature>
<dbReference type="InterPro" id="IPR037066">
    <property type="entry name" value="Plug_dom_sf"/>
</dbReference>
<evidence type="ECO:0000256" key="4">
    <source>
        <dbReference type="RuleBase" id="RU003357"/>
    </source>
</evidence>
<dbReference type="AlphaFoldDB" id="A0A8J6QV62"/>
<evidence type="ECO:0000256" key="3">
    <source>
        <dbReference type="ARBA" id="ARBA00023237"/>
    </source>
</evidence>
<dbReference type="InterPro" id="IPR012910">
    <property type="entry name" value="Plug_dom"/>
</dbReference>
<feature type="domain" description="TonB-dependent receptor-like beta-barrel" evidence="6">
    <location>
        <begin position="794"/>
        <end position="1106"/>
    </location>
</feature>
<evidence type="ECO:0000313" key="8">
    <source>
        <dbReference type="EMBL" id="MBD1390013.1"/>
    </source>
</evidence>
<dbReference type="InterPro" id="IPR000531">
    <property type="entry name" value="Beta-barrel_TonB"/>
</dbReference>
<keyword evidence="5" id="KW-0732">Signal</keyword>
<protein>
    <submittedName>
        <fullName evidence="8">TonB-dependent receptor</fullName>
    </submittedName>
</protein>
<keyword evidence="2 4" id="KW-0472">Membrane</keyword>
<dbReference type="PANTHER" id="PTHR40980:SF3">
    <property type="entry name" value="TONB-DEPENDENT RECEPTOR-LIKE BETA-BARREL DOMAIN-CONTAINING PROTEIN"/>
    <property type="match status" value="1"/>
</dbReference>
<proteinExistence type="inferred from homology"/>
<keyword evidence="3" id="KW-0998">Cell outer membrane</keyword>
<accession>A0A8J6QV62</accession>
<dbReference type="Proteomes" id="UP000638014">
    <property type="component" value="Unassembled WGS sequence"/>
</dbReference>
<feature type="domain" description="TonB-dependent receptor plug" evidence="7">
    <location>
        <begin position="60"/>
        <end position="162"/>
    </location>
</feature>
<comment type="similarity">
    <text evidence="4">Belongs to the TonB-dependent receptor family.</text>
</comment>
<dbReference type="EMBL" id="JACXAF010000014">
    <property type="protein sequence ID" value="MBD1390013.1"/>
    <property type="molecule type" value="Genomic_DNA"/>
</dbReference>
<dbReference type="RefSeq" id="WP_191145105.1">
    <property type="nucleotide sequence ID" value="NZ_JACXAF010000014.1"/>
</dbReference>
<organism evidence="8 9">
    <name type="scientific">Neiella litorisoli</name>
    <dbReference type="NCBI Taxonomy" id="2771431"/>
    <lineage>
        <taxon>Bacteria</taxon>
        <taxon>Pseudomonadati</taxon>
        <taxon>Pseudomonadota</taxon>
        <taxon>Gammaproteobacteria</taxon>
        <taxon>Alteromonadales</taxon>
        <taxon>Echinimonadaceae</taxon>
        <taxon>Neiella</taxon>
    </lineage>
</organism>